<reference evidence="2" key="1">
    <citation type="submission" date="2021-11" db="EMBL/GenBank/DDBJ databases">
        <title>Purpureocillium_takamizusanense_genome.</title>
        <authorList>
            <person name="Nguyen N.-H."/>
        </authorList>
    </citation>
    <scope>NUCLEOTIDE SEQUENCE</scope>
    <source>
        <strain evidence="2">PT3</strain>
    </source>
</reference>
<feature type="region of interest" description="Disordered" evidence="1">
    <location>
        <begin position="24"/>
        <end position="47"/>
    </location>
</feature>
<organism evidence="2 3">
    <name type="scientific">Purpureocillium takamizusanense</name>
    <dbReference type="NCBI Taxonomy" id="2060973"/>
    <lineage>
        <taxon>Eukaryota</taxon>
        <taxon>Fungi</taxon>
        <taxon>Dikarya</taxon>
        <taxon>Ascomycota</taxon>
        <taxon>Pezizomycotina</taxon>
        <taxon>Sordariomycetes</taxon>
        <taxon>Hypocreomycetidae</taxon>
        <taxon>Hypocreales</taxon>
        <taxon>Ophiocordycipitaceae</taxon>
        <taxon>Purpureocillium</taxon>
    </lineage>
</organism>
<dbReference type="RefSeq" id="XP_047841899.1">
    <property type="nucleotide sequence ID" value="XM_047985920.1"/>
</dbReference>
<evidence type="ECO:0000313" key="3">
    <source>
        <dbReference type="Proteomes" id="UP000829364"/>
    </source>
</evidence>
<keyword evidence="3" id="KW-1185">Reference proteome</keyword>
<evidence type="ECO:0000256" key="1">
    <source>
        <dbReference type="SAM" id="MobiDB-lite"/>
    </source>
</evidence>
<dbReference type="KEGG" id="ptkz:JDV02_004689"/>
<gene>
    <name evidence="2" type="ORF">JDV02_004689</name>
</gene>
<sequence length="171" mass="18363">MELPSALLGLCRATPCQTVDLSPLVSTQHRPPTSASRRPSHQLLSAPPAALPGALSVAIPSPVRSKDKTCRLSDLSGRGECEQYAARRVTTCNLHRELLLALFCFTPRPNSGGAWRLGAYPQAWAQGSTSFARQGGQWQLAPATLDSVLPLFRHGLARFQKSHDSGEPAAL</sequence>
<name>A0A9Q8QF64_9HYPO</name>
<protein>
    <submittedName>
        <fullName evidence="2">Uncharacterized protein</fullName>
    </submittedName>
</protein>
<dbReference type="Proteomes" id="UP000829364">
    <property type="component" value="Chromosome 4"/>
</dbReference>
<feature type="compositionally biased region" description="Polar residues" evidence="1">
    <location>
        <begin position="24"/>
        <end position="37"/>
    </location>
</feature>
<evidence type="ECO:0000313" key="2">
    <source>
        <dbReference type="EMBL" id="UNI18418.1"/>
    </source>
</evidence>
<proteinExistence type="predicted"/>
<accession>A0A9Q8QF64</accession>
<dbReference type="GeneID" id="72066641"/>
<dbReference type="EMBL" id="CP086357">
    <property type="protein sequence ID" value="UNI18418.1"/>
    <property type="molecule type" value="Genomic_DNA"/>
</dbReference>
<dbReference type="AlphaFoldDB" id="A0A9Q8QF64"/>